<dbReference type="InterPro" id="IPR011032">
    <property type="entry name" value="GroES-like_sf"/>
</dbReference>
<dbReference type="Gene3D" id="3.40.50.720">
    <property type="entry name" value="NAD(P)-binding Rossmann-like Domain"/>
    <property type="match status" value="1"/>
</dbReference>
<evidence type="ECO:0000313" key="3">
    <source>
        <dbReference type="Proteomes" id="UP000269438"/>
    </source>
</evidence>
<feature type="domain" description="Enoyl reductase (ER)" evidence="1">
    <location>
        <begin position="13"/>
        <end position="325"/>
    </location>
</feature>
<sequence>MSASESFHAWWVSAESAELRDTTTDQLGEGDTLVRIEFSGINFKDGLALERRPGILKEYPMIPGIDLVGFVVESDLDLWQPGERVLLNGAGLGESHNGGLAQYARVSGADLISVPQQISNFRAAAIGTAGFTAMLSVLALEDAGLEPSAGPVLVTGAAGGVGSIAIALLAELGYEVVAASGRVDTASNYLRNLGADRIIPRSELSEPGRPLQKQEFAAVVDSVGSHTLVNALARLNYRGLATVCGLAQGPDLPGTVLPFILRGVHLIGINSVFAPRELRERAWQRLARDLNLDLLDSLTRSIPMSDVGASGAAILRGELRGRTVVDVDA</sequence>
<dbReference type="Gene3D" id="3.90.180.10">
    <property type="entry name" value="Medium-chain alcohol dehydrogenases, catalytic domain"/>
    <property type="match status" value="1"/>
</dbReference>
<dbReference type="SMART" id="SM00829">
    <property type="entry name" value="PKS_ER"/>
    <property type="match status" value="1"/>
</dbReference>
<name>A0A3L7AFM5_9MICO</name>
<dbReference type="EMBL" id="RCUY01000017">
    <property type="protein sequence ID" value="RLP78825.1"/>
    <property type="molecule type" value="Genomic_DNA"/>
</dbReference>
<dbReference type="SUPFAM" id="SSF51735">
    <property type="entry name" value="NAD(P)-binding Rossmann-fold domains"/>
    <property type="match status" value="1"/>
</dbReference>
<organism evidence="2 3">
    <name type="scientific">Mycetocola lacteus</name>
    <dbReference type="NCBI Taxonomy" id="76637"/>
    <lineage>
        <taxon>Bacteria</taxon>
        <taxon>Bacillati</taxon>
        <taxon>Actinomycetota</taxon>
        <taxon>Actinomycetes</taxon>
        <taxon>Micrococcales</taxon>
        <taxon>Microbacteriaceae</taxon>
        <taxon>Mycetocola</taxon>
    </lineage>
</organism>
<dbReference type="CDD" id="cd08288">
    <property type="entry name" value="MDR_yhdh"/>
    <property type="match status" value="1"/>
</dbReference>
<dbReference type="Pfam" id="PF08240">
    <property type="entry name" value="ADH_N"/>
    <property type="match status" value="1"/>
</dbReference>
<reference evidence="2 3" key="1">
    <citation type="submission" date="2018-10" db="EMBL/GenBank/DDBJ databases">
        <authorList>
            <person name="Li J."/>
        </authorList>
    </citation>
    <scope>NUCLEOTIDE SEQUENCE [LARGE SCALE GENOMIC DNA]</scope>
    <source>
        <strain evidence="2 3">JCM 11654</strain>
    </source>
</reference>
<dbReference type="Proteomes" id="UP000269438">
    <property type="component" value="Unassembled WGS sequence"/>
</dbReference>
<dbReference type="OrthoDB" id="9782155at2"/>
<dbReference type="PANTHER" id="PTHR43677">
    <property type="entry name" value="SHORT-CHAIN DEHYDROGENASE/REDUCTASE"/>
    <property type="match status" value="1"/>
</dbReference>
<dbReference type="NCBIfam" id="TIGR02823">
    <property type="entry name" value="oxido_YhdH"/>
    <property type="match status" value="1"/>
</dbReference>
<proteinExistence type="predicted"/>
<dbReference type="InterPro" id="IPR014188">
    <property type="entry name" value="Acrylyl-CoA_reductase_AcuI"/>
</dbReference>
<dbReference type="InterPro" id="IPR013154">
    <property type="entry name" value="ADH-like_N"/>
</dbReference>
<evidence type="ECO:0000313" key="2">
    <source>
        <dbReference type="EMBL" id="RLP78825.1"/>
    </source>
</evidence>
<keyword evidence="3" id="KW-1185">Reference proteome</keyword>
<dbReference type="InterPro" id="IPR020843">
    <property type="entry name" value="ER"/>
</dbReference>
<dbReference type="Pfam" id="PF00107">
    <property type="entry name" value="ADH_zinc_N"/>
    <property type="match status" value="1"/>
</dbReference>
<dbReference type="AlphaFoldDB" id="A0A3L7AFM5"/>
<dbReference type="InterPro" id="IPR036291">
    <property type="entry name" value="NAD(P)-bd_dom_sf"/>
</dbReference>
<dbReference type="GO" id="GO:0043957">
    <property type="term" value="F:acryloyl-CoA reductase (NADPH) activity"/>
    <property type="evidence" value="ECO:0007669"/>
    <property type="project" value="TreeGrafter"/>
</dbReference>
<dbReference type="InterPro" id="IPR013149">
    <property type="entry name" value="ADH-like_C"/>
</dbReference>
<gene>
    <name evidence="2" type="ORF">D9V34_17260</name>
</gene>
<comment type="caution">
    <text evidence="2">The sequence shown here is derived from an EMBL/GenBank/DDBJ whole genome shotgun (WGS) entry which is preliminary data.</text>
</comment>
<evidence type="ECO:0000259" key="1">
    <source>
        <dbReference type="SMART" id="SM00829"/>
    </source>
</evidence>
<dbReference type="InterPro" id="IPR051397">
    <property type="entry name" value="Zn-ADH-like_protein"/>
</dbReference>
<protein>
    <submittedName>
        <fullName evidence="2">Oxidoreductase</fullName>
    </submittedName>
</protein>
<dbReference type="SUPFAM" id="SSF50129">
    <property type="entry name" value="GroES-like"/>
    <property type="match status" value="1"/>
</dbReference>
<dbReference type="RefSeq" id="WP_121689703.1">
    <property type="nucleotide sequence ID" value="NZ_RCUY01000017.1"/>
</dbReference>
<dbReference type="PANTHER" id="PTHR43677:SF1">
    <property type="entry name" value="ACRYLYL-COA REDUCTASE ACUI-RELATED"/>
    <property type="match status" value="1"/>
</dbReference>
<accession>A0A3L7AFM5</accession>